<name>A0ABQ4NIF8_9RHOB</name>
<dbReference type="Pfam" id="PF02683">
    <property type="entry name" value="DsbD_TM"/>
    <property type="match status" value="1"/>
</dbReference>
<evidence type="ECO:0000259" key="10">
    <source>
        <dbReference type="Pfam" id="PF11412"/>
    </source>
</evidence>
<keyword evidence="6" id="KW-0676">Redox-active center</keyword>
<dbReference type="InterPro" id="IPR003834">
    <property type="entry name" value="Cyt_c_assmbl_TM_dom"/>
</dbReference>
<keyword evidence="5 7" id="KW-0472">Membrane</keyword>
<feature type="transmembrane region" description="Helical" evidence="7">
    <location>
        <begin position="504"/>
        <end position="521"/>
    </location>
</feature>
<dbReference type="PANTHER" id="PTHR32234">
    <property type="entry name" value="THIOL:DISULFIDE INTERCHANGE PROTEIN DSBD"/>
    <property type="match status" value="1"/>
</dbReference>
<feature type="domain" description="Cytochrome C biogenesis protein transmembrane" evidence="9">
    <location>
        <begin position="279"/>
        <end position="494"/>
    </location>
</feature>
<evidence type="ECO:0000256" key="2">
    <source>
        <dbReference type="ARBA" id="ARBA00022692"/>
    </source>
</evidence>
<keyword evidence="12" id="KW-1185">Reference proteome</keyword>
<evidence type="ECO:0000256" key="3">
    <source>
        <dbReference type="ARBA" id="ARBA00022748"/>
    </source>
</evidence>
<keyword evidence="2 7" id="KW-0812">Transmembrane</keyword>
<dbReference type="InterPro" id="IPR036249">
    <property type="entry name" value="Thioredoxin-like_sf"/>
</dbReference>
<feature type="chain" id="PRO_5047244287" evidence="8">
    <location>
        <begin position="19"/>
        <end position="670"/>
    </location>
</feature>
<accession>A0ABQ4NIF8</accession>
<dbReference type="SUPFAM" id="SSF52833">
    <property type="entry name" value="Thioredoxin-like"/>
    <property type="match status" value="1"/>
</dbReference>
<evidence type="ECO:0000313" key="11">
    <source>
        <dbReference type="EMBL" id="GIT94206.1"/>
    </source>
</evidence>
<feature type="transmembrane region" description="Helical" evidence="7">
    <location>
        <begin position="480"/>
        <end position="498"/>
    </location>
</feature>
<dbReference type="PROSITE" id="PS00194">
    <property type="entry name" value="THIOREDOXIN_1"/>
    <property type="match status" value="1"/>
</dbReference>
<feature type="transmembrane region" description="Helical" evidence="7">
    <location>
        <begin position="277"/>
        <end position="301"/>
    </location>
</feature>
<evidence type="ECO:0000256" key="7">
    <source>
        <dbReference type="SAM" id="Phobius"/>
    </source>
</evidence>
<dbReference type="Gene3D" id="3.40.30.10">
    <property type="entry name" value="Glutaredoxin"/>
    <property type="match status" value="1"/>
</dbReference>
<evidence type="ECO:0000259" key="9">
    <source>
        <dbReference type="Pfam" id="PF02683"/>
    </source>
</evidence>
<feature type="transmembrane region" description="Helical" evidence="7">
    <location>
        <begin position="436"/>
        <end position="459"/>
    </location>
</feature>
<keyword evidence="4 7" id="KW-1133">Transmembrane helix</keyword>
<sequence>MTRLLFLCALLLAGPSVAATSDPVATQTLSARLLSATDGVGTGTTVVSAGLQVDLAEGWKTYWRSPGEVGLPPQISWEGSENIADVALSYPAPERFTAFDIENFGYGDQVVFPLTLSLADPGQAARLTLRADLLVCAEVCIPETVDLTLDLPQGGAPDPESAALLSDWIARVPVAETDAGLSVERVHLGQEALTLALRADPPLQTPDIFPEQGAYAAFGAPEVRLADGGSLVWARLPVLAPGEGALDLTLVDGARAATFTPPLSATPPPQPDQHQGLLWMAMFAFVGGLILNVMPCVLPVLSIKLASAMGAQGKSTAQIRAGFLASVAGVLTFFVALAAVLIALRAGGVAIGWGVQFQNPVFLSVMVGLMVLFAANLVGLFEIGLSSRTQTALGGIEARGGLRGDFATGAFAAVMATPCSAPFLGTAVTFALTSGWATTLGIFTAMGGGLALPYLLVAARPGLVQRLPRPGAWMVHIRRVLGGLMVLAALWLVTVLAGAAGWTVAGGVAAAALVMVAALALRGRALPIGAAGLAAMVALTVVLPAAAPTPAQVSGAWQPFERTQIATEVAAGRAVFVDVTADWCLTCKVNKRLVLDTDPVARALDAPEVTALRADWTRPNEGIANFLRDNGRFGIPFNAVYGPGAPDGIPLPEILTEAAVMAALDRAAGP</sequence>
<dbReference type="RefSeq" id="WP_220747692.1">
    <property type="nucleotide sequence ID" value="NZ_BPFH01000001.1"/>
</dbReference>
<proteinExistence type="predicted"/>
<dbReference type="Pfam" id="PF11412">
    <property type="entry name" value="DsbD_N"/>
    <property type="match status" value="1"/>
</dbReference>
<dbReference type="InterPro" id="IPR028250">
    <property type="entry name" value="DsbDN"/>
</dbReference>
<feature type="transmembrane region" description="Helical" evidence="7">
    <location>
        <begin position="322"/>
        <end position="355"/>
    </location>
</feature>
<comment type="subcellular location">
    <subcellularLocation>
        <location evidence="1">Membrane</location>
        <topology evidence="1">Multi-pass membrane protein</topology>
    </subcellularLocation>
</comment>
<keyword evidence="8" id="KW-0732">Signal</keyword>
<comment type="caution">
    <text evidence="11">The sequence shown here is derived from an EMBL/GenBank/DDBJ whole genome shotgun (WGS) entry which is preliminary data.</text>
</comment>
<dbReference type="Pfam" id="PF13899">
    <property type="entry name" value="Thioredoxin_7"/>
    <property type="match status" value="1"/>
</dbReference>
<evidence type="ECO:0000256" key="5">
    <source>
        <dbReference type="ARBA" id="ARBA00023136"/>
    </source>
</evidence>
<evidence type="ECO:0000313" key="12">
    <source>
        <dbReference type="Proteomes" id="UP000786693"/>
    </source>
</evidence>
<feature type="transmembrane region" description="Helical" evidence="7">
    <location>
        <begin position="361"/>
        <end position="385"/>
    </location>
</feature>
<dbReference type="Proteomes" id="UP000786693">
    <property type="component" value="Unassembled WGS sequence"/>
</dbReference>
<dbReference type="PANTHER" id="PTHR32234:SF3">
    <property type="entry name" value="SUPPRESSION OF COPPER SENSITIVITY PROTEIN"/>
    <property type="match status" value="1"/>
</dbReference>
<protein>
    <submittedName>
        <fullName evidence="11">Suppressor for copper-sensitivity B</fullName>
    </submittedName>
</protein>
<reference evidence="11 12" key="1">
    <citation type="submission" date="2021-05" db="EMBL/GenBank/DDBJ databases">
        <title>Bacteria Genome sequencing.</title>
        <authorList>
            <person name="Takabe Y."/>
            <person name="Nakajima Y."/>
            <person name="Suzuki S."/>
            <person name="Shiozaki T."/>
        </authorList>
    </citation>
    <scope>NUCLEOTIDE SEQUENCE [LARGE SCALE GENOMIC DNA]</scope>
    <source>
        <strain evidence="11 12">AI_62</strain>
    </source>
</reference>
<organism evidence="11 12">
    <name type="scientific">Jannaschia pagri</name>
    <dbReference type="NCBI Taxonomy" id="2829797"/>
    <lineage>
        <taxon>Bacteria</taxon>
        <taxon>Pseudomonadati</taxon>
        <taxon>Pseudomonadota</taxon>
        <taxon>Alphaproteobacteria</taxon>
        <taxon>Rhodobacterales</taxon>
        <taxon>Roseobacteraceae</taxon>
        <taxon>Jannaschia</taxon>
    </lineage>
</organism>
<evidence type="ECO:0000256" key="8">
    <source>
        <dbReference type="SAM" id="SignalP"/>
    </source>
</evidence>
<gene>
    <name evidence="11" type="ORF">JANAI62_08290</name>
</gene>
<dbReference type="CDD" id="cd02953">
    <property type="entry name" value="DsbDgamma"/>
    <property type="match status" value="1"/>
</dbReference>
<feature type="domain" description="Thiol:disulfide interchange protein DsbD N-terminal" evidence="10">
    <location>
        <begin position="47"/>
        <end position="149"/>
    </location>
</feature>
<keyword evidence="3" id="KW-0201">Cytochrome c-type biogenesis</keyword>
<dbReference type="EMBL" id="BPFH01000001">
    <property type="protein sequence ID" value="GIT94206.1"/>
    <property type="molecule type" value="Genomic_DNA"/>
</dbReference>
<feature type="transmembrane region" description="Helical" evidence="7">
    <location>
        <begin position="406"/>
        <end position="430"/>
    </location>
</feature>
<dbReference type="InterPro" id="IPR035671">
    <property type="entry name" value="DsbD_gamma"/>
</dbReference>
<dbReference type="InterPro" id="IPR017937">
    <property type="entry name" value="Thioredoxin_CS"/>
</dbReference>
<feature type="signal peptide" evidence="8">
    <location>
        <begin position="1"/>
        <end position="18"/>
    </location>
</feature>
<evidence type="ECO:0000256" key="6">
    <source>
        <dbReference type="ARBA" id="ARBA00023284"/>
    </source>
</evidence>
<evidence type="ECO:0000256" key="1">
    <source>
        <dbReference type="ARBA" id="ARBA00004141"/>
    </source>
</evidence>
<feature type="transmembrane region" description="Helical" evidence="7">
    <location>
        <begin position="528"/>
        <end position="547"/>
    </location>
</feature>
<evidence type="ECO:0000256" key="4">
    <source>
        <dbReference type="ARBA" id="ARBA00022989"/>
    </source>
</evidence>